<dbReference type="Pfam" id="PF00098">
    <property type="entry name" value="zf-CCHC"/>
    <property type="match status" value="1"/>
</dbReference>
<dbReference type="InterPro" id="IPR001878">
    <property type="entry name" value="Znf_CCHC"/>
</dbReference>
<sequence>MAEQAPPANPQPVVLDPASITAIANVVKDLVVEHKLAIDPTRPLQSVMTLLCEVNVALGKLQAATNVTTAKAEVGSKLTEVKRSLEELRDAWETLSLNDHQKSLIAEESSYAGLPPSERMQLRMLSKMDTLVHKMSRPPSSRYGPPPSGVGMRCYVCNQPGHMAKDCPKKKPPVAN</sequence>
<keyword evidence="4" id="KW-1185">Reference proteome</keyword>
<keyword evidence="1" id="KW-0479">Metal-binding</keyword>
<feature type="domain" description="CCHC-type" evidence="2">
    <location>
        <begin position="153"/>
        <end position="169"/>
    </location>
</feature>
<dbReference type="SMART" id="SM00343">
    <property type="entry name" value="ZnF_C2HC"/>
    <property type="match status" value="1"/>
</dbReference>
<dbReference type="AlphaFoldDB" id="C5LRE7"/>
<dbReference type="GO" id="GO:0003676">
    <property type="term" value="F:nucleic acid binding"/>
    <property type="evidence" value="ECO:0007669"/>
    <property type="project" value="InterPro"/>
</dbReference>
<dbReference type="RefSeq" id="XP_002767977.1">
    <property type="nucleotide sequence ID" value="XM_002767931.1"/>
</dbReference>
<dbReference type="InterPro" id="IPR036875">
    <property type="entry name" value="Znf_CCHC_sf"/>
</dbReference>
<reference evidence="3 4" key="1">
    <citation type="submission" date="2008-07" db="EMBL/GenBank/DDBJ databases">
        <authorList>
            <person name="El-Sayed N."/>
            <person name="Caler E."/>
            <person name="Inman J."/>
            <person name="Amedeo P."/>
            <person name="Hass B."/>
            <person name="Wortman J."/>
        </authorList>
    </citation>
    <scope>NUCLEOTIDE SEQUENCE [LARGE SCALE GENOMIC DNA]</scope>
    <source>
        <strain evidence="4">ATCC 50983 / TXsc</strain>
    </source>
</reference>
<dbReference type="GeneID" id="9043862"/>
<gene>
    <name evidence="3" type="ORF">Pmar_PMAR021230</name>
</gene>
<evidence type="ECO:0000256" key="1">
    <source>
        <dbReference type="PROSITE-ProRule" id="PRU00047"/>
    </source>
</evidence>
<name>C5LRE7_PERM5</name>
<protein>
    <recommendedName>
        <fullName evidence="2">CCHC-type domain-containing protein</fullName>
    </recommendedName>
</protein>
<dbReference type="SUPFAM" id="SSF57756">
    <property type="entry name" value="Retrovirus zinc finger-like domains"/>
    <property type="match status" value="1"/>
</dbReference>
<accession>C5LRE7</accession>
<organism evidence="4">
    <name type="scientific">Perkinsus marinus (strain ATCC 50983 / TXsc)</name>
    <dbReference type="NCBI Taxonomy" id="423536"/>
    <lineage>
        <taxon>Eukaryota</taxon>
        <taxon>Sar</taxon>
        <taxon>Alveolata</taxon>
        <taxon>Perkinsozoa</taxon>
        <taxon>Perkinsea</taxon>
        <taxon>Perkinsida</taxon>
        <taxon>Perkinsidae</taxon>
        <taxon>Perkinsus</taxon>
    </lineage>
</organism>
<evidence type="ECO:0000313" key="3">
    <source>
        <dbReference type="EMBL" id="EER00695.1"/>
    </source>
</evidence>
<proteinExistence type="predicted"/>
<dbReference type="OrthoDB" id="3341596at2759"/>
<dbReference type="Gene3D" id="4.10.60.10">
    <property type="entry name" value="Zinc finger, CCHC-type"/>
    <property type="match status" value="1"/>
</dbReference>
<dbReference type="InParanoid" id="C5LRE7"/>
<dbReference type="PROSITE" id="PS50158">
    <property type="entry name" value="ZF_CCHC"/>
    <property type="match status" value="1"/>
</dbReference>
<keyword evidence="1" id="KW-0863">Zinc-finger</keyword>
<keyword evidence="1" id="KW-0862">Zinc</keyword>
<dbReference type="GO" id="GO:0008270">
    <property type="term" value="F:zinc ion binding"/>
    <property type="evidence" value="ECO:0007669"/>
    <property type="project" value="UniProtKB-KW"/>
</dbReference>
<evidence type="ECO:0000259" key="2">
    <source>
        <dbReference type="PROSITE" id="PS50158"/>
    </source>
</evidence>
<dbReference type="EMBL" id="GG684761">
    <property type="protein sequence ID" value="EER00695.1"/>
    <property type="molecule type" value="Genomic_DNA"/>
</dbReference>
<evidence type="ECO:0000313" key="4">
    <source>
        <dbReference type="Proteomes" id="UP000007800"/>
    </source>
</evidence>
<dbReference type="Proteomes" id="UP000007800">
    <property type="component" value="Unassembled WGS sequence"/>
</dbReference>